<dbReference type="RefSeq" id="WP_153759587.1">
    <property type="nucleotide sequence ID" value="NZ_CP045851.1"/>
</dbReference>
<dbReference type="InterPro" id="IPR001482">
    <property type="entry name" value="T2SS/T4SS_dom"/>
</dbReference>
<protein>
    <submittedName>
        <fullName evidence="4">CpaF family protein</fullName>
    </submittedName>
</protein>
<dbReference type="Pfam" id="PF00437">
    <property type="entry name" value="T2SSE"/>
    <property type="match status" value="1"/>
</dbReference>
<dbReference type="Gene3D" id="3.40.50.300">
    <property type="entry name" value="P-loop containing nucleotide triphosphate hydrolases"/>
    <property type="match status" value="1"/>
</dbReference>
<dbReference type="PANTHER" id="PTHR30486">
    <property type="entry name" value="TWITCHING MOTILITY PROTEIN PILT"/>
    <property type="match status" value="1"/>
</dbReference>
<dbReference type="EMBL" id="CP045851">
    <property type="protein sequence ID" value="QGG95480.1"/>
    <property type="molecule type" value="Genomic_DNA"/>
</dbReference>
<feature type="domain" description="Bacterial type II secretion system protein E" evidence="3">
    <location>
        <begin position="93"/>
        <end position="373"/>
    </location>
</feature>
<comment type="similarity">
    <text evidence="1">Belongs to the GSP E family.</text>
</comment>
<dbReference type="InterPro" id="IPR050921">
    <property type="entry name" value="T4SS_GSP_E_ATPase"/>
</dbReference>
<dbReference type="PANTHER" id="PTHR30486:SF15">
    <property type="entry name" value="TYPE II_IV SECRETION SYSTEM ATPASE"/>
    <property type="match status" value="1"/>
</dbReference>
<evidence type="ECO:0000259" key="3">
    <source>
        <dbReference type="Pfam" id="PF00437"/>
    </source>
</evidence>
<sequence>MSLYKRLHEQQGTPGTPLAQRRDPVLDELRQRIHHHLIDELGPILYDKRLSEEDLRRRVHEQLSAALAQERTPLTAADKAQLIQDVSDDILGYGPIDRLLKEEAVTEIMVNGPESVYVERSGRIEKDAASFVDETHLRRIIDKIVGQVGRRIDESTPMVDARLPDGSRVNAVIHPLAIGGPFLTIRKFSTDPLQIDDLIRFGTLNAQSARFLQACVVGRLNVIVSGGTGTGKTTTLNVLSSFIPSDERIVTVEDAKELQLHQDHVLSLEARPPNIEGRGQVTIRELVKNCLRMRPDRIVVGECRSGEALDMLQAMNTGHDGSITTVHSNSPRDTLSRIETMTLMAGFDLPVRAIREQMASALDLIVHLTRLRDGTRRITHITEVQGMEGDVITLQDIFLFDYGMGVDEHGRFRGHLKATGVRPKFAEKLADLGIRLGPEVFQPEPMGQRAVGR</sequence>
<dbReference type="KEGG" id="atq:GH723_10425"/>
<keyword evidence="5" id="KW-1185">Reference proteome</keyword>
<evidence type="ECO:0000256" key="2">
    <source>
        <dbReference type="SAM" id="MobiDB-lite"/>
    </source>
</evidence>
<dbReference type="Proteomes" id="UP000334019">
    <property type="component" value="Chromosome"/>
</dbReference>
<dbReference type="SUPFAM" id="SSF52540">
    <property type="entry name" value="P-loop containing nucleoside triphosphate hydrolases"/>
    <property type="match status" value="1"/>
</dbReference>
<proteinExistence type="inferred from homology"/>
<dbReference type="GO" id="GO:0016887">
    <property type="term" value="F:ATP hydrolysis activity"/>
    <property type="evidence" value="ECO:0007669"/>
    <property type="project" value="InterPro"/>
</dbReference>
<evidence type="ECO:0000313" key="4">
    <source>
        <dbReference type="EMBL" id="QGG95480.1"/>
    </source>
</evidence>
<dbReference type="InterPro" id="IPR027417">
    <property type="entry name" value="P-loop_NTPase"/>
</dbReference>
<feature type="region of interest" description="Disordered" evidence="2">
    <location>
        <begin position="1"/>
        <end position="22"/>
    </location>
</feature>
<dbReference type="AlphaFoldDB" id="A0A5Q2RNK8"/>
<gene>
    <name evidence="4" type="ORF">GH723_10425</name>
</gene>
<organism evidence="4 5">
    <name type="scientific">Actinomarinicola tropica</name>
    <dbReference type="NCBI Taxonomy" id="2789776"/>
    <lineage>
        <taxon>Bacteria</taxon>
        <taxon>Bacillati</taxon>
        <taxon>Actinomycetota</taxon>
        <taxon>Acidimicrobiia</taxon>
        <taxon>Acidimicrobiales</taxon>
        <taxon>Iamiaceae</taxon>
        <taxon>Actinomarinicola</taxon>
    </lineage>
</organism>
<dbReference type="CDD" id="cd01130">
    <property type="entry name" value="VirB11-like_ATPase"/>
    <property type="match status" value="1"/>
</dbReference>
<evidence type="ECO:0000313" key="5">
    <source>
        <dbReference type="Proteomes" id="UP000334019"/>
    </source>
</evidence>
<name>A0A5Q2RNK8_9ACTN</name>
<evidence type="ECO:0000256" key="1">
    <source>
        <dbReference type="ARBA" id="ARBA00006611"/>
    </source>
</evidence>
<dbReference type="Gene3D" id="3.30.450.380">
    <property type="match status" value="1"/>
</dbReference>
<reference evidence="4 5" key="1">
    <citation type="submission" date="2019-11" db="EMBL/GenBank/DDBJ databases">
        <authorList>
            <person name="He Y."/>
        </authorList>
    </citation>
    <scope>NUCLEOTIDE SEQUENCE [LARGE SCALE GENOMIC DNA]</scope>
    <source>
        <strain evidence="4 5">SCSIO 58843</strain>
    </source>
</reference>
<accession>A0A5Q2RNK8</accession>